<proteinExistence type="predicted"/>
<keyword evidence="3" id="KW-1185">Reference proteome</keyword>
<feature type="region of interest" description="Disordered" evidence="1">
    <location>
        <begin position="361"/>
        <end position="414"/>
    </location>
</feature>
<accession>A0A0D3KCB1</accession>
<feature type="compositionally biased region" description="Basic and acidic residues" evidence="1">
    <location>
        <begin position="813"/>
        <end position="827"/>
    </location>
</feature>
<feature type="region of interest" description="Disordered" evidence="1">
    <location>
        <begin position="1024"/>
        <end position="1058"/>
    </location>
</feature>
<feature type="compositionally biased region" description="Acidic residues" evidence="1">
    <location>
        <begin position="976"/>
        <end position="986"/>
    </location>
</feature>
<feature type="compositionally biased region" description="Gly residues" evidence="1">
    <location>
        <begin position="709"/>
        <end position="724"/>
    </location>
</feature>
<reference evidence="2" key="2">
    <citation type="submission" date="2024-10" db="UniProtKB">
        <authorList>
            <consortium name="EnsemblProtists"/>
        </authorList>
    </citation>
    <scope>IDENTIFICATION</scope>
</reference>
<feature type="compositionally biased region" description="Basic residues" evidence="1">
    <location>
        <begin position="362"/>
        <end position="376"/>
    </location>
</feature>
<evidence type="ECO:0000313" key="2">
    <source>
        <dbReference type="EnsemblProtists" id="EOD33396"/>
    </source>
</evidence>
<feature type="compositionally biased region" description="Gly residues" evidence="1">
    <location>
        <begin position="1036"/>
        <end position="1057"/>
    </location>
</feature>
<evidence type="ECO:0000256" key="1">
    <source>
        <dbReference type="SAM" id="MobiDB-lite"/>
    </source>
</evidence>
<dbReference type="EnsemblProtists" id="EOD33396">
    <property type="protein sequence ID" value="EOD33396"/>
    <property type="gene ID" value="EMIHUDRAFT_467794"/>
</dbReference>
<feature type="compositionally biased region" description="Low complexity" evidence="1">
    <location>
        <begin position="956"/>
        <end position="975"/>
    </location>
</feature>
<organism evidence="2 3">
    <name type="scientific">Emiliania huxleyi (strain CCMP1516)</name>
    <dbReference type="NCBI Taxonomy" id="280463"/>
    <lineage>
        <taxon>Eukaryota</taxon>
        <taxon>Haptista</taxon>
        <taxon>Haptophyta</taxon>
        <taxon>Prymnesiophyceae</taxon>
        <taxon>Isochrysidales</taxon>
        <taxon>Noelaerhabdaceae</taxon>
        <taxon>Emiliania</taxon>
    </lineage>
</organism>
<feature type="compositionally biased region" description="Gly residues" evidence="1">
    <location>
        <begin position="760"/>
        <end position="772"/>
    </location>
</feature>
<feature type="region of interest" description="Disordered" evidence="1">
    <location>
        <begin position="262"/>
        <end position="283"/>
    </location>
</feature>
<feature type="compositionally biased region" description="Low complexity" evidence="1">
    <location>
        <begin position="264"/>
        <end position="283"/>
    </location>
</feature>
<dbReference type="AlphaFoldDB" id="A0A0D3KCB1"/>
<feature type="region of interest" description="Disordered" evidence="1">
    <location>
        <begin position="67"/>
        <end position="86"/>
    </location>
</feature>
<evidence type="ECO:0000313" key="3">
    <source>
        <dbReference type="Proteomes" id="UP000013827"/>
    </source>
</evidence>
<sequence>MLGGSSAAQRPAPQPPRPPSRLLEPPPPPAPAGTGAGASKAEGSCSFEAALADEMGVRLDAAEAHEQLLQAQGGGDTPAAAATPAATPAASATATAAAAAGGGAASDATSLRGKAPLPPQPPSPAMSAGAGTSSSEWHQISSQLGAALGWDGTAMTAASSLGLAPLSPPMRSALGEAVSGCDSIDSSRGEMQQAVLSELSNAALELLAQEHEAGVPAAAEEWAPLPPLPPPFLGDSAKERGAPAGTGVRDALTELDRIRQSIEQQAGQHQAGQHQAAAAPPVAATAGASKAALAPQQSSSAGGASSSKAAAAAPAMPSMPAMPVMPAEPLHAAAAAAMARSSAMACAAPSGCGCSALAAAPVRHRPRRAERRRVWQRHSVSGGAASAVRRPLRDEQGAGAPRSAEGSLDLPPLRAVRDGMRDEDLDIVGGDGITGDFLGDAASVSLAGPVPRPGSSVGSDKEDEGEAAEGRPPTARKGVARVSSWAPPRPRGKKVCPSCTTSNDMLALACSFCSAKFCVKQTAQLRTHGGGGGSGGEVYAELEPQVDADSEVAGPNGDISTRAFGQLPLESQILVMQEKAAQRLLAQTLARQMAEEVSSNPELAADPRRQLELKQLAQQQLLYQMALACHAAAPNIAAERSLPAAGGAGTPSEPFGLSSGVRGGDGLGAPGRSAEGLRLAAVAAAEAERDLLGSSAALLGQMSALPRGRGQGGARAPGGSGGSGGRKDRKRRRARSGGEDSRRRRSAPASAPSRDKRPKQGGGGSSKGGSSKGGSSKASEAAGGGGSDPAADAAGSEAASKAAAAESKAARLARRERQKRSAEEADGAHLQLAARMPNTSAKRLLKQLADFNPSGNQDSAANVLLPNEKESRRRGSSWSLQFSACGTTADEEGPPPDGASLPGGAVASEGGGAPGGGYPPGEAPPLAGSDTARDATEALAATALSCGSHARANCNGSRSGSDADSAAQSEASSDADGLEGEGEEAADGAAADAPQVSPAPPTEGLFRRTVSVAAALTLSEGLTSGFSNGVADAGHGEAGGDGSGGGAGEGSGGGAGVAGVDIRRTASVNAAFALSDMVGAPTFPAGGSTRATSGAATT</sequence>
<feature type="compositionally biased region" description="Polar residues" evidence="1">
    <location>
        <begin position="876"/>
        <end position="886"/>
    </location>
</feature>
<dbReference type="GeneID" id="17278666"/>
<feature type="compositionally biased region" description="Low complexity" evidence="1">
    <location>
        <begin position="1085"/>
        <end position="1098"/>
    </location>
</feature>
<feature type="region of interest" description="Disordered" evidence="1">
    <location>
        <begin position="644"/>
        <end position="669"/>
    </location>
</feature>
<feature type="compositionally biased region" description="Low complexity" evidence="1">
    <location>
        <begin position="125"/>
        <end position="135"/>
    </location>
</feature>
<dbReference type="RefSeq" id="XP_005785825.1">
    <property type="nucleotide sequence ID" value="XM_005785768.1"/>
</dbReference>
<protein>
    <submittedName>
        <fullName evidence="2">Uncharacterized protein</fullName>
    </submittedName>
</protein>
<dbReference type="PaxDb" id="2903-EOD33396"/>
<dbReference type="HOGENOM" id="CLU_320917_0_0_1"/>
<feature type="region of interest" description="Disordered" evidence="1">
    <location>
        <begin position="444"/>
        <end position="497"/>
    </location>
</feature>
<feature type="region of interest" description="Disordered" evidence="1">
    <location>
        <begin position="1079"/>
        <end position="1098"/>
    </location>
</feature>
<feature type="compositionally biased region" description="Gly residues" evidence="1">
    <location>
        <begin position="909"/>
        <end position="919"/>
    </location>
</feature>
<name>A0A0D3KCB1_EMIH1</name>
<dbReference type="Proteomes" id="UP000013827">
    <property type="component" value="Unassembled WGS sequence"/>
</dbReference>
<feature type="region of interest" description="Disordered" evidence="1">
    <location>
        <begin position="105"/>
        <end position="139"/>
    </location>
</feature>
<feature type="compositionally biased region" description="Pro residues" evidence="1">
    <location>
        <begin position="12"/>
        <end position="31"/>
    </location>
</feature>
<feature type="compositionally biased region" description="Low complexity" evidence="1">
    <location>
        <begin position="788"/>
        <end position="807"/>
    </location>
</feature>
<dbReference type="KEGG" id="ehx:EMIHUDRAFT_467794"/>
<feature type="region of interest" description="Disordered" evidence="1">
    <location>
        <begin position="705"/>
        <end position="935"/>
    </location>
</feature>
<feature type="region of interest" description="Disordered" evidence="1">
    <location>
        <begin position="950"/>
        <end position="1004"/>
    </location>
</feature>
<feature type="region of interest" description="Disordered" evidence="1">
    <location>
        <begin position="1"/>
        <end position="42"/>
    </location>
</feature>
<reference evidence="3" key="1">
    <citation type="journal article" date="2013" name="Nature">
        <title>Pan genome of the phytoplankton Emiliania underpins its global distribution.</title>
        <authorList>
            <person name="Read B.A."/>
            <person name="Kegel J."/>
            <person name="Klute M.J."/>
            <person name="Kuo A."/>
            <person name="Lefebvre S.C."/>
            <person name="Maumus F."/>
            <person name="Mayer C."/>
            <person name="Miller J."/>
            <person name="Monier A."/>
            <person name="Salamov A."/>
            <person name="Young J."/>
            <person name="Aguilar M."/>
            <person name="Claverie J.M."/>
            <person name="Frickenhaus S."/>
            <person name="Gonzalez K."/>
            <person name="Herman E.K."/>
            <person name="Lin Y.C."/>
            <person name="Napier J."/>
            <person name="Ogata H."/>
            <person name="Sarno A.F."/>
            <person name="Shmutz J."/>
            <person name="Schroeder D."/>
            <person name="de Vargas C."/>
            <person name="Verret F."/>
            <person name="von Dassow P."/>
            <person name="Valentin K."/>
            <person name="Van de Peer Y."/>
            <person name="Wheeler G."/>
            <person name="Dacks J.B."/>
            <person name="Delwiche C.F."/>
            <person name="Dyhrman S.T."/>
            <person name="Glockner G."/>
            <person name="John U."/>
            <person name="Richards T."/>
            <person name="Worden A.Z."/>
            <person name="Zhang X."/>
            <person name="Grigoriev I.V."/>
            <person name="Allen A.E."/>
            <person name="Bidle K."/>
            <person name="Borodovsky M."/>
            <person name="Bowler C."/>
            <person name="Brownlee C."/>
            <person name="Cock J.M."/>
            <person name="Elias M."/>
            <person name="Gladyshev V.N."/>
            <person name="Groth M."/>
            <person name="Guda C."/>
            <person name="Hadaegh A."/>
            <person name="Iglesias-Rodriguez M.D."/>
            <person name="Jenkins J."/>
            <person name="Jones B.M."/>
            <person name="Lawson T."/>
            <person name="Leese F."/>
            <person name="Lindquist E."/>
            <person name="Lobanov A."/>
            <person name="Lomsadze A."/>
            <person name="Malik S.B."/>
            <person name="Marsh M.E."/>
            <person name="Mackinder L."/>
            <person name="Mock T."/>
            <person name="Mueller-Roeber B."/>
            <person name="Pagarete A."/>
            <person name="Parker M."/>
            <person name="Probert I."/>
            <person name="Quesneville H."/>
            <person name="Raines C."/>
            <person name="Rensing S.A."/>
            <person name="Riano-Pachon D.M."/>
            <person name="Richier S."/>
            <person name="Rokitta S."/>
            <person name="Shiraiwa Y."/>
            <person name="Soanes D.M."/>
            <person name="van der Giezen M."/>
            <person name="Wahlund T.M."/>
            <person name="Williams B."/>
            <person name="Wilson W."/>
            <person name="Wolfe G."/>
            <person name="Wurch L.L."/>
        </authorList>
    </citation>
    <scope>NUCLEOTIDE SEQUENCE</scope>
</reference>
<feature type="compositionally biased region" description="Low complexity" evidence="1">
    <location>
        <begin position="1"/>
        <end position="11"/>
    </location>
</feature>